<evidence type="ECO:0000256" key="4">
    <source>
        <dbReference type="SAM" id="Phobius"/>
    </source>
</evidence>
<feature type="region of interest" description="Disordered" evidence="3">
    <location>
        <begin position="57"/>
        <end position="115"/>
    </location>
</feature>
<dbReference type="PANTHER" id="PTHR34216">
    <property type="match status" value="1"/>
</dbReference>
<evidence type="ECO:0000313" key="7">
    <source>
        <dbReference type="Proteomes" id="UP000515561"/>
    </source>
</evidence>
<dbReference type="InterPro" id="IPR051398">
    <property type="entry name" value="Polysacch_Deacetylase"/>
</dbReference>
<gene>
    <name evidence="6" type="ORF">acsn021_05520</name>
</gene>
<dbReference type="GO" id="GO:0005975">
    <property type="term" value="P:carbohydrate metabolic process"/>
    <property type="evidence" value="ECO:0007669"/>
    <property type="project" value="InterPro"/>
</dbReference>
<evidence type="ECO:0000259" key="5">
    <source>
        <dbReference type="Pfam" id="PF01522"/>
    </source>
</evidence>
<protein>
    <submittedName>
        <fullName evidence="6">Hydrolase</fullName>
    </submittedName>
</protein>
<feature type="transmembrane region" description="Helical" evidence="4">
    <location>
        <begin position="32"/>
        <end position="51"/>
    </location>
</feature>
<dbReference type="AlphaFoldDB" id="A0A6S6QNQ1"/>
<dbReference type="RefSeq" id="WP_184092597.1">
    <property type="nucleotide sequence ID" value="NZ_AP023367.1"/>
</dbReference>
<dbReference type="EMBL" id="AP023367">
    <property type="protein sequence ID" value="BCJ92983.1"/>
    <property type="molecule type" value="Genomic_DNA"/>
</dbReference>
<evidence type="ECO:0000256" key="2">
    <source>
        <dbReference type="ARBA" id="ARBA00022729"/>
    </source>
</evidence>
<sequence length="497" mass="56289">MSKNERKHDQGNSFYMSDTNDRKVKRYKMRTLLIIEALVIFVLVIGYVVFITNRNRGVNNSQTTDQSQTNNTGSNNSGTNNAGNNNTGGTNTDNNTNQEPGGNDGQSTEKEENDKKAEELLAQADLLAMRYDYEGAIGRIKEFGDKYVEYPKLTEAIAGYEAKMAELDPFGAYDSPDEISHVFFHILVADTAKAFDGDYDSNGYNYYMTTTKEFNEMMQQMYDAGYVLVSIHDVAKKTTLEDGSVKYVPGDIMLPKDKKPFVISQDDVNYYEYMTGDGFATRVVLDENGKPKNEMLMDDGTVSVGDYDMIPLLDAFIEKHPDFSYKGAKGLIALTGYEGSLGYRTNDSTSPTFEEDKETVKKIVQAMKEQGWEFASHSYGHRDMGKATYSFTKKDSDRWMEEVGSLIGPTDVYIFPYGIDIETTMGLYESDKYEYLKGLGFDYFCGVYSKPWIHIKDDYVRMTRRPLDGQAMLQFPERLKDLFDVDSVVESIRPALK</sequence>
<evidence type="ECO:0000313" key="6">
    <source>
        <dbReference type="EMBL" id="BCJ92983.1"/>
    </source>
</evidence>
<comment type="subcellular location">
    <subcellularLocation>
        <location evidence="1">Secreted</location>
    </subcellularLocation>
</comment>
<evidence type="ECO:0000256" key="3">
    <source>
        <dbReference type="SAM" id="MobiDB-lite"/>
    </source>
</evidence>
<dbReference type="GO" id="GO:0005576">
    <property type="term" value="C:extracellular region"/>
    <property type="evidence" value="ECO:0007669"/>
    <property type="project" value="UniProtKB-SubCell"/>
</dbReference>
<dbReference type="KEGG" id="acel:acsn021_05520"/>
<feature type="domain" description="NodB homology" evidence="5">
    <location>
        <begin position="359"/>
        <end position="431"/>
    </location>
</feature>
<keyword evidence="4" id="KW-0812">Transmembrane</keyword>
<dbReference type="GO" id="GO:0016810">
    <property type="term" value="F:hydrolase activity, acting on carbon-nitrogen (but not peptide) bonds"/>
    <property type="evidence" value="ECO:0007669"/>
    <property type="project" value="InterPro"/>
</dbReference>
<evidence type="ECO:0000256" key="1">
    <source>
        <dbReference type="ARBA" id="ARBA00004613"/>
    </source>
</evidence>
<feature type="compositionally biased region" description="Low complexity" evidence="3">
    <location>
        <begin position="59"/>
        <end position="98"/>
    </location>
</feature>
<organism evidence="6 7">
    <name type="scientific">Anaerocolumna cellulosilytica</name>
    <dbReference type="NCBI Taxonomy" id="433286"/>
    <lineage>
        <taxon>Bacteria</taxon>
        <taxon>Bacillati</taxon>
        <taxon>Bacillota</taxon>
        <taxon>Clostridia</taxon>
        <taxon>Lachnospirales</taxon>
        <taxon>Lachnospiraceae</taxon>
        <taxon>Anaerocolumna</taxon>
    </lineage>
</organism>
<dbReference type="SUPFAM" id="SSF88713">
    <property type="entry name" value="Glycoside hydrolase/deacetylase"/>
    <property type="match status" value="1"/>
</dbReference>
<keyword evidence="7" id="KW-1185">Reference proteome</keyword>
<dbReference type="PANTHER" id="PTHR34216:SF3">
    <property type="entry name" value="POLY-BETA-1,6-N-ACETYL-D-GLUCOSAMINE N-DEACETYLASE"/>
    <property type="match status" value="1"/>
</dbReference>
<keyword evidence="4" id="KW-1133">Transmembrane helix</keyword>
<accession>A0A6S6QNQ1</accession>
<dbReference type="InterPro" id="IPR011330">
    <property type="entry name" value="Glyco_hydro/deAcase_b/a-brl"/>
</dbReference>
<reference evidence="6 7" key="1">
    <citation type="journal article" date="2016" name="Int. J. Syst. Evol. Microbiol.">
        <title>Descriptions of Anaerotaenia torta gen. nov., sp. nov. and Anaerocolumna cellulosilytica gen. nov., sp. nov. isolated from a methanogenic reactor of cattle waste.</title>
        <authorList>
            <person name="Uek A."/>
            <person name="Ohtaki Y."/>
            <person name="Kaku N."/>
            <person name="Ueki K."/>
        </authorList>
    </citation>
    <scope>NUCLEOTIDE SEQUENCE [LARGE SCALE GENOMIC DNA]</scope>
    <source>
        <strain evidence="6 7">SN021</strain>
    </source>
</reference>
<proteinExistence type="predicted"/>
<dbReference type="InterPro" id="IPR002509">
    <property type="entry name" value="NODB_dom"/>
</dbReference>
<dbReference type="Pfam" id="PF01522">
    <property type="entry name" value="Polysacc_deac_1"/>
    <property type="match status" value="1"/>
</dbReference>
<dbReference type="Proteomes" id="UP000515561">
    <property type="component" value="Chromosome"/>
</dbReference>
<keyword evidence="6" id="KW-0378">Hydrolase</keyword>
<name>A0A6S6QNQ1_9FIRM</name>
<dbReference type="Gene3D" id="3.20.20.370">
    <property type="entry name" value="Glycoside hydrolase/deacetylase"/>
    <property type="match status" value="1"/>
</dbReference>
<keyword evidence="2" id="KW-0732">Signal</keyword>
<keyword evidence="4" id="KW-0472">Membrane</keyword>